<dbReference type="Proteomes" id="UP000199371">
    <property type="component" value="Unassembled WGS sequence"/>
</dbReference>
<dbReference type="PROSITE" id="PS50043">
    <property type="entry name" value="HTH_LUXR_2"/>
    <property type="match status" value="1"/>
</dbReference>
<dbReference type="STRING" id="173990.SAMN05660691_01119"/>
<dbReference type="InterPro" id="IPR036388">
    <property type="entry name" value="WH-like_DNA-bd_sf"/>
</dbReference>
<reference evidence="6" key="1">
    <citation type="submission" date="2016-10" db="EMBL/GenBank/DDBJ databases">
        <authorList>
            <person name="Varghese N."/>
            <person name="Submissions S."/>
        </authorList>
    </citation>
    <scope>NUCLEOTIDE SEQUENCE [LARGE SCALE GENOMIC DNA]</scope>
    <source>
        <strain evidence="6">DSM 17616</strain>
    </source>
</reference>
<organism evidence="5 6">
    <name type="scientific">Rheinheimera pacifica</name>
    <dbReference type="NCBI Taxonomy" id="173990"/>
    <lineage>
        <taxon>Bacteria</taxon>
        <taxon>Pseudomonadati</taxon>
        <taxon>Pseudomonadota</taxon>
        <taxon>Gammaproteobacteria</taxon>
        <taxon>Chromatiales</taxon>
        <taxon>Chromatiaceae</taxon>
        <taxon>Rheinheimera</taxon>
    </lineage>
</organism>
<dbReference type="CDD" id="cd06170">
    <property type="entry name" value="LuxR_C_like"/>
    <property type="match status" value="1"/>
</dbReference>
<dbReference type="AlphaFoldDB" id="A0A1H6KJF8"/>
<dbReference type="EMBL" id="FNXF01000003">
    <property type="protein sequence ID" value="SEH73479.1"/>
    <property type="molecule type" value="Genomic_DNA"/>
</dbReference>
<evidence type="ECO:0000256" key="1">
    <source>
        <dbReference type="ARBA" id="ARBA00023015"/>
    </source>
</evidence>
<dbReference type="SMART" id="SM00421">
    <property type="entry name" value="HTH_LUXR"/>
    <property type="match status" value="1"/>
</dbReference>
<dbReference type="PANTHER" id="PTHR44688:SF16">
    <property type="entry name" value="DNA-BINDING TRANSCRIPTIONAL ACTIVATOR DEVR_DOSR"/>
    <property type="match status" value="1"/>
</dbReference>
<dbReference type="PRINTS" id="PR00038">
    <property type="entry name" value="HTHLUXR"/>
</dbReference>
<evidence type="ECO:0000313" key="5">
    <source>
        <dbReference type="EMBL" id="SEH73479.1"/>
    </source>
</evidence>
<proteinExistence type="predicted"/>
<dbReference type="PANTHER" id="PTHR44688">
    <property type="entry name" value="DNA-BINDING TRANSCRIPTIONAL ACTIVATOR DEVR_DOSR"/>
    <property type="match status" value="1"/>
</dbReference>
<keyword evidence="1" id="KW-0805">Transcription regulation</keyword>
<evidence type="ECO:0000313" key="6">
    <source>
        <dbReference type="Proteomes" id="UP000199371"/>
    </source>
</evidence>
<dbReference type="InterPro" id="IPR016032">
    <property type="entry name" value="Sig_transdc_resp-reg_C-effctor"/>
</dbReference>
<dbReference type="Gene3D" id="1.10.10.10">
    <property type="entry name" value="Winged helix-like DNA-binding domain superfamily/Winged helix DNA-binding domain"/>
    <property type="match status" value="1"/>
</dbReference>
<evidence type="ECO:0000259" key="4">
    <source>
        <dbReference type="PROSITE" id="PS50043"/>
    </source>
</evidence>
<dbReference type="GO" id="GO:0003677">
    <property type="term" value="F:DNA binding"/>
    <property type="evidence" value="ECO:0007669"/>
    <property type="project" value="UniProtKB-KW"/>
</dbReference>
<evidence type="ECO:0000256" key="2">
    <source>
        <dbReference type="ARBA" id="ARBA00023125"/>
    </source>
</evidence>
<dbReference type="Pfam" id="PF00196">
    <property type="entry name" value="GerE"/>
    <property type="match status" value="1"/>
</dbReference>
<dbReference type="RefSeq" id="WP_218141310.1">
    <property type="nucleotide sequence ID" value="NZ_FNXF01000003.1"/>
</dbReference>
<name>A0A1H6KJF8_9GAMM</name>
<protein>
    <submittedName>
        <fullName evidence="5">Regulatory protein, luxR family</fullName>
    </submittedName>
</protein>
<sequence length="267" mass="30371">MSDLQPNTLLAEAISAINTIRFTSTLMQLLGGVCSFDSAVILGYSSGKHPVYLYDSLESSRHLLFQCYLTSTFQQDPFYHQLLTRQHGIFSLSQVTDKHEHKDYLRKFYAETGWKDELCLAINIGPGRDVLIFLGVTDINNRFTANHIALLERYFPVLKVLCQQHWQQAAFNLAQPLDEVVICHTTMRHYLDESLQTFAQAVLTKREQQIASLLVQGADSTEIAGQLGLSVGTVKNHRKKIYAQLHIKSISELFQLFINHLLTHSFD</sequence>
<gene>
    <name evidence="5" type="ORF">SAMN05660691_01119</name>
</gene>
<keyword evidence="2" id="KW-0238">DNA-binding</keyword>
<keyword evidence="6" id="KW-1185">Reference proteome</keyword>
<dbReference type="InterPro" id="IPR000792">
    <property type="entry name" value="Tscrpt_reg_LuxR_C"/>
</dbReference>
<dbReference type="GO" id="GO:0006355">
    <property type="term" value="P:regulation of DNA-templated transcription"/>
    <property type="evidence" value="ECO:0007669"/>
    <property type="project" value="InterPro"/>
</dbReference>
<keyword evidence="3" id="KW-0804">Transcription</keyword>
<accession>A0A1H6KJF8</accession>
<dbReference type="SUPFAM" id="SSF46894">
    <property type="entry name" value="C-terminal effector domain of the bipartite response regulators"/>
    <property type="match status" value="1"/>
</dbReference>
<feature type="domain" description="HTH luxR-type" evidence="4">
    <location>
        <begin position="196"/>
        <end position="261"/>
    </location>
</feature>
<evidence type="ECO:0000256" key="3">
    <source>
        <dbReference type="ARBA" id="ARBA00023163"/>
    </source>
</evidence>